<dbReference type="GO" id="GO:0004818">
    <property type="term" value="F:glutamate-tRNA ligase activity"/>
    <property type="evidence" value="ECO:0007669"/>
    <property type="project" value="InterPro"/>
</dbReference>
<dbReference type="PRINTS" id="PR00987">
    <property type="entry name" value="TRNASYNTHGLU"/>
</dbReference>
<dbReference type="Pfam" id="PF19269">
    <property type="entry name" value="Anticodon_2"/>
    <property type="match status" value="1"/>
</dbReference>
<evidence type="ECO:0000256" key="3">
    <source>
        <dbReference type="ARBA" id="ARBA00022598"/>
    </source>
</evidence>
<evidence type="ECO:0000313" key="11">
    <source>
        <dbReference type="EMBL" id="CAB4813281.1"/>
    </source>
</evidence>
<dbReference type="InterPro" id="IPR020752">
    <property type="entry name" value="Glu-tRNA-synth_I_codon-bd_sub1"/>
</dbReference>
<evidence type="ECO:0000256" key="8">
    <source>
        <dbReference type="SAM" id="MobiDB-lite"/>
    </source>
</evidence>
<dbReference type="InterPro" id="IPR020058">
    <property type="entry name" value="Glu/Gln-tRNA-synth_Ib_cat-dom"/>
</dbReference>
<gene>
    <name evidence="11" type="ORF">UFOPK3026_01253</name>
</gene>
<accession>A0A6J6YV30</accession>
<sequence length="473" mass="52563">MAQTPRYRFAPSPTGYFHVGGARTALYNWILAKQTSGVFVLRIEDTDDSRNNPQWTQGILDALAWLGIDGNDSHFEGPYFQSANASLHIAAAEKLFEQGKAYYCDLTTEDIQKRAKDSGKQNERQGYDGYSRDRGLGPGSGHVLRFRVPEGSTVVHDQVRGEVVFDNSTIEDFVLLRSNGSPVFLIANVVDDINQGITHVVRAEEHLPNAPKQQMIWDALGTTPPSWAHVPVLVNEQRKKLSKRRDKVAVEQYREEGILAEAMKNYLMTLGWALSGDTEIVPFQKIIDEFALGSVNHSPAFFDIVKLQAFNADYIRAMSLEEFINACQPWLTSEKAPWQASEYDPKVFAEIAPLVQTRVQLLQEVPGMVDFLFCDLPTLDDAAFVKAFAPEWAVATLIEVRNGFTTCEFTPDALKAVVEAVGEKHSLKLGKLQAPLRVAVTGRSVGPPLFEPIAMLGREATLKRIDAALAKKV</sequence>
<organism evidence="11">
    <name type="scientific">freshwater metagenome</name>
    <dbReference type="NCBI Taxonomy" id="449393"/>
    <lineage>
        <taxon>unclassified sequences</taxon>
        <taxon>metagenomes</taxon>
        <taxon>ecological metagenomes</taxon>
    </lineage>
</organism>
<dbReference type="Gene3D" id="3.40.50.620">
    <property type="entry name" value="HUPs"/>
    <property type="match status" value="1"/>
</dbReference>
<dbReference type="SUPFAM" id="SSF48163">
    <property type="entry name" value="An anticodon-binding domain of class I aminoacyl-tRNA synthetases"/>
    <property type="match status" value="1"/>
</dbReference>
<dbReference type="AlphaFoldDB" id="A0A6J6YV30"/>
<dbReference type="PANTHER" id="PTHR43311:SF2">
    <property type="entry name" value="GLUTAMATE--TRNA LIGASE, MITOCHONDRIAL-RELATED"/>
    <property type="match status" value="1"/>
</dbReference>
<comment type="similarity">
    <text evidence="1">Belongs to the class-I aminoacyl-tRNA synthetase family. Glutamate--tRNA ligase type 1 subfamily.</text>
</comment>
<evidence type="ECO:0000256" key="2">
    <source>
        <dbReference type="ARBA" id="ARBA00022490"/>
    </source>
</evidence>
<reference evidence="11" key="1">
    <citation type="submission" date="2020-05" db="EMBL/GenBank/DDBJ databases">
        <authorList>
            <person name="Chiriac C."/>
            <person name="Salcher M."/>
            <person name="Ghai R."/>
            <person name="Kavagutti S V."/>
        </authorList>
    </citation>
    <scope>NUCLEOTIDE SEQUENCE</scope>
</reference>
<feature type="compositionally biased region" description="Basic and acidic residues" evidence="8">
    <location>
        <begin position="114"/>
        <end position="135"/>
    </location>
</feature>
<keyword evidence="2" id="KW-0963">Cytoplasm</keyword>
<evidence type="ECO:0000256" key="1">
    <source>
        <dbReference type="ARBA" id="ARBA00007894"/>
    </source>
</evidence>
<dbReference type="Gene3D" id="1.10.10.350">
    <property type="match status" value="1"/>
</dbReference>
<dbReference type="GO" id="GO:0000049">
    <property type="term" value="F:tRNA binding"/>
    <property type="evidence" value="ECO:0007669"/>
    <property type="project" value="InterPro"/>
</dbReference>
<dbReference type="Pfam" id="PF00749">
    <property type="entry name" value="tRNA-synt_1c"/>
    <property type="match status" value="1"/>
</dbReference>
<evidence type="ECO:0000256" key="7">
    <source>
        <dbReference type="ARBA" id="ARBA00023146"/>
    </source>
</evidence>
<evidence type="ECO:0000259" key="9">
    <source>
        <dbReference type="Pfam" id="PF00749"/>
    </source>
</evidence>
<evidence type="ECO:0000256" key="4">
    <source>
        <dbReference type="ARBA" id="ARBA00022741"/>
    </source>
</evidence>
<dbReference type="PROSITE" id="PS00178">
    <property type="entry name" value="AA_TRNA_LIGASE_I"/>
    <property type="match status" value="1"/>
</dbReference>
<keyword evidence="4" id="KW-0547">Nucleotide-binding</keyword>
<dbReference type="NCBIfam" id="TIGR00464">
    <property type="entry name" value="gltX_bact"/>
    <property type="match status" value="1"/>
</dbReference>
<proteinExistence type="inferred from homology"/>
<dbReference type="InterPro" id="IPR008925">
    <property type="entry name" value="aa_tRNA-synth_I_cd-bd_sf"/>
</dbReference>
<keyword evidence="3" id="KW-0436">Ligase</keyword>
<feature type="domain" description="Aminoacyl-tRNA synthetase class I anticodon-binding" evidence="10">
    <location>
        <begin position="322"/>
        <end position="469"/>
    </location>
</feature>
<dbReference type="Gene3D" id="1.10.8.70">
    <property type="entry name" value="Glutamate-tRNA synthetase, class I, anticodon-binding domain 1"/>
    <property type="match status" value="1"/>
</dbReference>
<dbReference type="InterPro" id="IPR014729">
    <property type="entry name" value="Rossmann-like_a/b/a_fold"/>
</dbReference>
<dbReference type="GO" id="GO:0005524">
    <property type="term" value="F:ATP binding"/>
    <property type="evidence" value="ECO:0007669"/>
    <property type="project" value="UniProtKB-KW"/>
</dbReference>
<dbReference type="GO" id="GO:0005829">
    <property type="term" value="C:cytosol"/>
    <property type="evidence" value="ECO:0007669"/>
    <property type="project" value="TreeGrafter"/>
</dbReference>
<protein>
    <submittedName>
        <fullName evidence="11">Unannotated protein</fullName>
    </submittedName>
</protein>
<dbReference type="InterPro" id="IPR049940">
    <property type="entry name" value="GluQ/Sye"/>
</dbReference>
<dbReference type="GO" id="GO:0006424">
    <property type="term" value="P:glutamyl-tRNA aminoacylation"/>
    <property type="evidence" value="ECO:0007669"/>
    <property type="project" value="InterPro"/>
</dbReference>
<dbReference type="SUPFAM" id="SSF52374">
    <property type="entry name" value="Nucleotidylyl transferase"/>
    <property type="match status" value="1"/>
</dbReference>
<dbReference type="HAMAP" id="MF_00022">
    <property type="entry name" value="Glu_tRNA_synth_type1"/>
    <property type="match status" value="1"/>
</dbReference>
<dbReference type="InterPro" id="IPR045462">
    <property type="entry name" value="aa-tRNA-synth_I_cd-bd"/>
</dbReference>
<name>A0A6J6YV30_9ZZZZ</name>
<keyword evidence="5" id="KW-0067">ATP-binding</keyword>
<evidence type="ECO:0000256" key="6">
    <source>
        <dbReference type="ARBA" id="ARBA00022917"/>
    </source>
</evidence>
<feature type="region of interest" description="Disordered" evidence="8">
    <location>
        <begin position="114"/>
        <end position="138"/>
    </location>
</feature>
<dbReference type="InterPro" id="IPR001412">
    <property type="entry name" value="aa-tRNA-synth_I_CS"/>
</dbReference>
<feature type="domain" description="Glutamyl/glutaminyl-tRNA synthetase class Ib catalytic" evidence="9">
    <location>
        <begin position="7"/>
        <end position="308"/>
    </location>
</feature>
<dbReference type="InterPro" id="IPR004527">
    <property type="entry name" value="Glu-tRNA-ligase_bac/mito"/>
</dbReference>
<dbReference type="EMBL" id="CAFAAP010000215">
    <property type="protein sequence ID" value="CAB4813281.1"/>
    <property type="molecule type" value="Genomic_DNA"/>
</dbReference>
<dbReference type="InterPro" id="IPR000924">
    <property type="entry name" value="Glu/Gln-tRNA-synth"/>
</dbReference>
<evidence type="ECO:0000259" key="10">
    <source>
        <dbReference type="Pfam" id="PF19269"/>
    </source>
</evidence>
<keyword evidence="7" id="KW-0030">Aminoacyl-tRNA synthetase</keyword>
<evidence type="ECO:0000256" key="5">
    <source>
        <dbReference type="ARBA" id="ARBA00022840"/>
    </source>
</evidence>
<keyword evidence="6" id="KW-0648">Protein biosynthesis</keyword>
<dbReference type="InterPro" id="IPR020751">
    <property type="entry name" value="aa-tRNA-synth_I_codon-bd_sub2"/>
</dbReference>
<dbReference type="PANTHER" id="PTHR43311">
    <property type="entry name" value="GLUTAMATE--TRNA LIGASE"/>
    <property type="match status" value="1"/>
</dbReference>